<dbReference type="Gene3D" id="1.20.1530.20">
    <property type="match status" value="1"/>
</dbReference>
<evidence type="ECO:0000256" key="4">
    <source>
        <dbReference type="ARBA" id="ARBA00022989"/>
    </source>
</evidence>
<dbReference type="STRING" id="310782.SAMN05216499_103257"/>
<proteinExistence type="predicted"/>
<dbReference type="AlphaFoldDB" id="A0A1M6Z995"/>
<feature type="transmembrane region" description="Helical" evidence="8">
    <location>
        <begin position="216"/>
        <end position="234"/>
    </location>
</feature>
<reference evidence="10 11" key="1">
    <citation type="submission" date="2016-11" db="EMBL/GenBank/DDBJ databases">
        <authorList>
            <person name="Jaros S."/>
            <person name="Januszkiewicz K."/>
            <person name="Wedrychowicz H."/>
        </authorList>
    </citation>
    <scope>NUCLEOTIDE SEQUENCE [LARGE SCALE GENOMIC DNA]</scope>
    <source>
        <strain evidence="10 11">CGMCC 4.2025</strain>
    </source>
</reference>
<keyword evidence="5" id="KW-0406">Ion transport</keyword>
<dbReference type="InterPro" id="IPR038770">
    <property type="entry name" value="Na+/solute_symporter_sf"/>
</dbReference>
<evidence type="ECO:0000256" key="7">
    <source>
        <dbReference type="SAM" id="MobiDB-lite"/>
    </source>
</evidence>
<organism evidence="10 11">
    <name type="scientific">Actinacidiphila paucisporea</name>
    <dbReference type="NCBI Taxonomy" id="310782"/>
    <lineage>
        <taxon>Bacteria</taxon>
        <taxon>Bacillati</taxon>
        <taxon>Actinomycetota</taxon>
        <taxon>Actinomycetes</taxon>
        <taxon>Kitasatosporales</taxon>
        <taxon>Streptomycetaceae</taxon>
        <taxon>Actinacidiphila</taxon>
    </lineage>
</organism>
<feature type="domain" description="Cation/H+ exchanger transmembrane" evidence="9">
    <location>
        <begin position="29"/>
        <end position="414"/>
    </location>
</feature>
<name>A0A1M6Z995_9ACTN</name>
<evidence type="ECO:0000313" key="10">
    <source>
        <dbReference type="EMBL" id="SHL26909.1"/>
    </source>
</evidence>
<keyword evidence="11" id="KW-1185">Reference proteome</keyword>
<keyword evidence="4 8" id="KW-1133">Transmembrane helix</keyword>
<feature type="region of interest" description="Disordered" evidence="7">
    <location>
        <begin position="428"/>
        <end position="450"/>
    </location>
</feature>
<evidence type="ECO:0000256" key="8">
    <source>
        <dbReference type="SAM" id="Phobius"/>
    </source>
</evidence>
<feature type="transmembrane region" description="Helical" evidence="8">
    <location>
        <begin position="147"/>
        <end position="172"/>
    </location>
</feature>
<dbReference type="GO" id="GO:0016020">
    <property type="term" value="C:membrane"/>
    <property type="evidence" value="ECO:0007669"/>
    <property type="project" value="UniProtKB-SubCell"/>
</dbReference>
<evidence type="ECO:0000259" key="9">
    <source>
        <dbReference type="Pfam" id="PF00999"/>
    </source>
</evidence>
<accession>A0A1M6Z995</accession>
<dbReference type="PANTHER" id="PTHR32468">
    <property type="entry name" value="CATION/H + ANTIPORTER"/>
    <property type="match status" value="1"/>
</dbReference>
<dbReference type="EMBL" id="FRBI01000003">
    <property type="protein sequence ID" value="SHL26909.1"/>
    <property type="molecule type" value="Genomic_DNA"/>
</dbReference>
<keyword evidence="3 8" id="KW-0812">Transmembrane</keyword>
<feature type="transmembrane region" description="Helical" evidence="8">
    <location>
        <begin position="80"/>
        <end position="99"/>
    </location>
</feature>
<feature type="transmembrane region" description="Helical" evidence="8">
    <location>
        <begin position="395"/>
        <end position="414"/>
    </location>
</feature>
<feature type="transmembrane region" description="Helical" evidence="8">
    <location>
        <begin position="20"/>
        <end position="39"/>
    </location>
</feature>
<feature type="transmembrane region" description="Helical" evidence="8">
    <location>
        <begin position="111"/>
        <end position="135"/>
    </location>
</feature>
<evidence type="ECO:0000313" key="11">
    <source>
        <dbReference type="Proteomes" id="UP000184111"/>
    </source>
</evidence>
<gene>
    <name evidence="10" type="ORF">SAMN05216499_103257</name>
</gene>
<feature type="transmembrane region" description="Helical" evidence="8">
    <location>
        <begin position="255"/>
        <end position="286"/>
    </location>
</feature>
<evidence type="ECO:0000256" key="1">
    <source>
        <dbReference type="ARBA" id="ARBA00004141"/>
    </source>
</evidence>
<keyword evidence="2" id="KW-0813">Transport</keyword>
<dbReference type="Pfam" id="PF00999">
    <property type="entry name" value="Na_H_Exchanger"/>
    <property type="match status" value="1"/>
</dbReference>
<comment type="subcellular location">
    <subcellularLocation>
        <location evidence="1">Membrane</location>
        <topology evidence="1">Multi-pass membrane protein</topology>
    </subcellularLocation>
</comment>
<dbReference type="GO" id="GO:1902600">
    <property type="term" value="P:proton transmembrane transport"/>
    <property type="evidence" value="ECO:0007669"/>
    <property type="project" value="InterPro"/>
</dbReference>
<dbReference type="PANTHER" id="PTHR32468:SF0">
    <property type="entry name" value="K(+)_H(+) ANTIPORTER 1"/>
    <property type="match status" value="1"/>
</dbReference>
<feature type="transmembrane region" description="Helical" evidence="8">
    <location>
        <begin position="184"/>
        <end position="204"/>
    </location>
</feature>
<dbReference type="Proteomes" id="UP000184111">
    <property type="component" value="Unassembled WGS sequence"/>
</dbReference>
<protein>
    <submittedName>
        <fullName evidence="10">Transporter, CPA2 family</fullName>
    </submittedName>
</protein>
<dbReference type="InterPro" id="IPR006153">
    <property type="entry name" value="Cation/H_exchanger_TM"/>
</dbReference>
<evidence type="ECO:0000256" key="3">
    <source>
        <dbReference type="ARBA" id="ARBA00022692"/>
    </source>
</evidence>
<evidence type="ECO:0000256" key="2">
    <source>
        <dbReference type="ARBA" id="ARBA00022448"/>
    </source>
</evidence>
<evidence type="ECO:0000256" key="6">
    <source>
        <dbReference type="ARBA" id="ARBA00023136"/>
    </source>
</evidence>
<keyword evidence="6 8" id="KW-0472">Membrane</keyword>
<feature type="transmembrane region" description="Helical" evidence="8">
    <location>
        <begin position="46"/>
        <end position="65"/>
    </location>
</feature>
<feature type="transmembrane region" description="Helical" evidence="8">
    <location>
        <begin position="306"/>
        <end position="324"/>
    </location>
</feature>
<sequence length="450" mass="47656">MTSTLALKSLAPHTDLQVAQMLAGIAFVLVVGLALGSLAPRFRQPAVIGEVLAGIALGPSVLGQFPGDLTHKLFPADSRPLLSAVSQVGLVLFMFMVGWEFEKRILRPHRGVAAAVSLSSVACAFGLGVALATFLYPHHNTVAGHHISFLTFSMFLGAAMSVTAFPVLARIITDSRLGHTRVGTLSLASAAVDDIIAWCMLAYVSALVTSGSARDLAQVLSLSAVYVVVMFWVIRPLVARMVGFFAGRQEWRGLFVLLAAGTFLSAYATTWIGIHSIFGAFLFGFIMPREPARELVEHLRKPLDNVSTILLPVFFIVTGLGVDVNGLGARQYLELAAIITVACLGKLIGAIAPARIFGLSWVESRALGLLMNTRGLTELIILNTAVQLGVLDSQMFTMMVIMALVTTALAGPLLPKSSVLMASTTVSITPPGSDGGEPSDDESADSKIQA</sequence>
<dbReference type="RefSeq" id="WP_079189550.1">
    <property type="nucleotide sequence ID" value="NZ_FRBI01000003.1"/>
</dbReference>
<feature type="transmembrane region" description="Helical" evidence="8">
    <location>
        <begin position="336"/>
        <end position="362"/>
    </location>
</feature>
<dbReference type="GO" id="GO:0015297">
    <property type="term" value="F:antiporter activity"/>
    <property type="evidence" value="ECO:0007669"/>
    <property type="project" value="InterPro"/>
</dbReference>
<dbReference type="OrthoDB" id="9793589at2"/>
<evidence type="ECO:0000256" key="5">
    <source>
        <dbReference type="ARBA" id="ARBA00023065"/>
    </source>
</evidence>
<dbReference type="InterPro" id="IPR050794">
    <property type="entry name" value="CPA2_transporter"/>
</dbReference>